<dbReference type="Pfam" id="PF09341">
    <property type="entry name" value="Pcc1"/>
    <property type="match status" value="1"/>
</dbReference>
<dbReference type="PANTHER" id="PTHR31283:SF5">
    <property type="entry name" value="EKC_KEOPS COMPLEX SUBUNIT LAGE3"/>
    <property type="match status" value="1"/>
</dbReference>
<evidence type="ECO:0000313" key="3">
    <source>
        <dbReference type="Proteomes" id="UP000241462"/>
    </source>
</evidence>
<dbReference type="GO" id="GO:0070525">
    <property type="term" value="P:tRNA threonylcarbamoyladenosine metabolic process"/>
    <property type="evidence" value="ECO:0007669"/>
    <property type="project" value="TreeGrafter"/>
</dbReference>
<comment type="similarity">
    <text evidence="1">Belongs to the CTAG/PCC1 family.</text>
</comment>
<sequence length="137" mass="14611">MSRDVDANEDGAFPCSLILNVPFPTRRLSSIAMEALAVDKELSPLVQRRFSTIAPEAAAIITTSSGGGSSISTTTGTGLSTSTSQGIDDGYVLQIHYRATTNRMLRVAVNSFMDSLALILEVMEKLDVDVLEAQNAD</sequence>
<dbReference type="PANTHER" id="PTHR31283">
    <property type="entry name" value="EKC/KEOPS COMPLEX SUBUNIT PCC1 FAMILY MEMBER"/>
    <property type="match status" value="1"/>
</dbReference>
<dbReference type="GO" id="GO:0000408">
    <property type="term" value="C:EKC/KEOPS complex"/>
    <property type="evidence" value="ECO:0007669"/>
    <property type="project" value="TreeGrafter"/>
</dbReference>
<name>A0A2T3AMK5_9PEZI</name>
<protein>
    <submittedName>
        <fullName evidence="2">CTAG/Pcc1 family</fullName>
    </submittedName>
</protein>
<dbReference type="InterPro" id="IPR015419">
    <property type="entry name" value="CTAG/Pcc1"/>
</dbReference>
<dbReference type="Proteomes" id="UP000241462">
    <property type="component" value="Unassembled WGS sequence"/>
</dbReference>
<keyword evidence="3" id="KW-1185">Reference proteome</keyword>
<reference evidence="2 3" key="1">
    <citation type="journal article" date="2018" name="Mycol. Prog.">
        <title>Coniella lustricola, a new species from submerged detritus.</title>
        <authorList>
            <person name="Raudabaugh D.B."/>
            <person name="Iturriaga T."/>
            <person name="Carver A."/>
            <person name="Mondo S."/>
            <person name="Pangilinan J."/>
            <person name="Lipzen A."/>
            <person name="He G."/>
            <person name="Amirebrahimi M."/>
            <person name="Grigoriev I.V."/>
            <person name="Miller A.N."/>
        </authorList>
    </citation>
    <scope>NUCLEOTIDE SEQUENCE [LARGE SCALE GENOMIC DNA]</scope>
    <source>
        <strain evidence="2 3">B22-T-1</strain>
    </source>
</reference>
<proteinExistence type="inferred from homology"/>
<dbReference type="EMBL" id="KZ678374">
    <property type="protein sequence ID" value="PSS03646.1"/>
    <property type="molecule type" value="Genomic_DNA"/>
</dbReference>
<dbReference type="AlphaFoldDB" id="A0A2T3AMK5"/>
<evidence type="ECO:0000313" key="2">
    <source>
        <dbReference type="EMBL" id="PSS03646.1"/>
    </source>
</evidence>
<evidence type="ECO:0000256" key="1">
    <source>
        <dbReference type="ARBA" id="ARBA00007073"/>
    </source>
</evidence>
<organism evidence="2 3">
    <name type="scientific">Coniella lustricola</name>
    <dbReference type="NCBI Taxonomy" id="2025994"/>
    <lineage>
        <taxon>Eukaryota</taxon>
        <taxon>Fungi</taxon>
        <taxon>Dikarya</taxon>
        <taxon>Ascomycota</taxon>
        <taxon>Pezizomycotina</taxon>
        <taxon>Sordariomycetes</taxon>
        <taxon>Sordariomycetidae</taxon>
        <taxon>Diaporthales</taxon>
        <taxon>Schizoparmaceae</taxon>
        <taxon>Coniella</taxon>
    </lineage>
</organism>
<dbReference type="Gene3D" id="3.30.310.50">
    <property type="entry name" value="Alpha-D-phosphohexomutase, C-terminal domain"/>
    <property type="match status" value="1"/>
</dbReference>
<dbReference type="InParanoid" id="A0A2T3AMK5"/>
<dbReference type="OrthoDB" id="10025739at2759"/>
<gene>
    <name evidence="2" type="ORF">BD289DRAFT_478475</name>
</gene>
<accession>A0A2T3AMK5</accession>